<organism evidence="8 9">
    <name type="scientific">Paenibacillus athensensis</name>
    <dbReference type="NCBI Taxonomy" id="1967502"/>
    <lineage>
        <taxon>Bacteria</taxon>
        <taxon>Bacillati</taxon>
        <taxon>Bacillota</taxon>
        <taxon>Bacilli</taxon>
        <taxon>Bacillales</taxon>
        <taxon>Paenibacillaceae</taxon>
        <taxon>Paenibacillus</taxon>
    </lineage>
</organism>
<feature type="active site" evidence="5">
    <location>
        <position position="34"/>
    </location>
</feature>
<dbReference type="EC" id="3.4.21.89" evidence="6"/>
<keyword evidence="4 6" id="KW-0378">Hydrolase</keyword>
<dbReference type="AlphaFoldDB" id="A0A4Y8Q3F8"/>
<keyword evidence="9" id="KW-1185">Reference proteome</keyword>
<dbReference type="NCBIfam" id="TIGR02227">
    <property type="entry name" value="sigpep_I_bact"/>
    <property type="match status" value="1"/>
</dbReference>
<evidence type="ECO:0000256" key="6">
    <source>
        <dbReference type="RuleBase" id="RU362042"/>
    </source>
</evidence>
<sequence length="172" mass="18775">MEIWDWTKSTLVAVGVVLLLHRFGFYLSAVSGSSMQPTLQDGEWLLVNKAVTYMHEPRRGDVVIVSEPQEERAKTHPFLVKRVVAVAGDRVEVRGGLLWINGEALTEAYADSPIEGSDMSAVTVAPGRLFVMGDNRHFGASSDSRAFGAVAVESVQGRAEWIVWPPNQAGPL</sequence>
<dbReference type="PANTHER" id="PTHR43390">
    <property type="entry name" value="SIGNAL PEPTIDASE I"/>
    <property type="match status" value="1"/>
</dbReference>
<evidence type="ECO:0000313" key="9">
    <source>
        <dbReference type="Proteomes" id="UP000298246"/>
    </source>
</evidence>
<evidence type="ECO:0000259" key="7">
    <source>
        <dbReference type="Pfam" id="PF10502"/>
    </source>
</evidence>
<keyword evidence="3 6" id="KW-0645">Protease</keyword>
<dbReference type="GO" id="GO:0005886">
    <property type="term" value="C:plasma membrane"/>
    <property type="evidence" value="ECO:0007669"/>
    <property type="project" value="UniProtKB-SubCell"/>
</dbReference>
<accession>A0A4Y8Q3F8</accession>
<dbReference type="InterPro" id="IPR019756">
    <property type="entry name" value="Pept_S26A_signal_pept_1_Ser-AS"/>
</dbReference>
<feature type="active site" evidence="5">
    <location>
        <position position="81"/>
    </location>
</feature>
<dbReference type="PROSITE" id="PS00501">
    <property type="entry name" value="SPASE_I_1"/>
    <property type="match status" value="1"/>
</dbReference>
<dbReference type="InterPro" id="IPR000223">
    <property type="entry name" value="Pept_S26A_signal_pept_1"/>
</dbReference>
<dbReference type="PANTHER" id="PTHR43390:SF1">
    <property type="entry name" value="CHLOROPLAST PROCESSING PEPTIDASE"/>
    <property type="match status" value="1"/>
</dbReference>
<dbReference type="GO" id="GO:0006465">
    <property type="term" value="P:signal peptide processing"/>
    <property type="evidence" value="ECO:0007669"/>
    <property type="project" value="InterPro"/>
</dbReference>
<dbReference type="Pfam" id="PF10502">
    <property type="entry name" value="Peptidase_S26"/>
    <property type="match status" value="1"/>
</dbReference>
<evidence type="ECO:0000256" key="5">
    <source>
        <dbReference type="PIRSR" id="PIRSR600223-1"/>
    </source>
</evidence>
<feature type="domain" description="Peptidase S26" evidence="7">
    <location>
        <begin position="4"/>
        <end position="164"/>
    </location>
</feature>
<evidence type="ECO:0000256" key="2">
    <source>
        <dbReference type="ARBA" id="ARBA00009370"/>
    </source>
</evidence>
<dbReference type="PRINTS" id="PR00727">
    <property type="entry name" value="LEADERPTASE"/>
</dbReference>
<name>A0A4Y8Q3F8_9BACL</name>
<evidence type="ECO:0000256" key="3">
    <source>
        <dbReference type="ARBA" id="ARBA00022670"/>
    </source>
</evidence>
<dbReference type="Proteomes" id="UP000298246">
    <property type="component" value="Unassembled WGS sequence"/>
</dbReference>
<comment type="similarity">
    <text evidence="2 6">Belongs to the peptidase S26 family.</text>
</comment>
<proteinExistence type="inferred from homology"/>
<gene>
    <name evidence="8" type="ORF">B5M42_10955</name>
</gene>
<dbReference type="Gene3D" id="2.10.109.10">
    <property type="entry name" value="Umud Fragment, subunit A"/>
    <property type="match status" value="1"/>
</dbReference>
<dbReference type="SUPFAM" id="SSF51306">
    <property type="entry name" value="LexA/Signal peptidase"/>
    <property type="match status" value="1"/>
</dbReference>
<evidence type="ECO:0000256" key="1">
    <source>
        <dbReference type="ARBA" id="ARBA00004401"/>
    </source>
</evidence>
<reference evidence="8 9" key="1">
    <citation type="submission" date="2017-03" db="EMBL/GenBank/DDBJ databases">
        <title>Isolation of Levoglucosan Utilizing Bacteria.</title>
        <authorList>
            <person name="Arya A.S."/>
        </authorList>
    </citation>
    <scope>NUCLEOTIDE SEQUENCE [LARGE SCALE GENOMIC DNA]</scope>
    <source>
        <strain evidence="8 9">MEC069</strain>
    </source>
</reference>
<protein>
    <recommendedName>
        <fullName evidence="6">Signal peptidase I</fullName>
        <ecNumber evidence="6">3.4.21.89</ecNumber>
    </recommendedName>
</protein>
<dbReference type="GO" id="GO:0009003">
    <property type="term" value="F:signal peptidase activity"/>
    <property type="evidence" value="ECO:0007669"/>
    <property type="project" value="UniProtKB-EC"/>
</dbReference>
<dbReference type="EMBL" id="MYFO01000011">
    <property type="protein sequence ID" value="TFE88078.1"/>
    <property type="molecule type" value="Genomic_DNA"/>
</dbReference>
<comment type="subcellular location">
    <subcellularLocation>
        <location evidence="1">Cell membrane</location>
        <topology evidence="1">Single-pass type II membrane protein</topology>
    </subcellularLocation>
    <subcellularLocation>
        <location evidence="6">Membrane</location>
        <topology evidence="6">Single-pass type II membrane protein</topology>
    </subcellularLocation>
</comment>
<comment type="catalytic activity">
    <reaction evidence="6">
        <text>Cleavage of hydrophobic, N-terminal signal or leader sequences from secreted and periplasmic proteins.</text>
        <dbReference type="EC" id="3.4.21.89"/>
    </reaction>
</comment>
<comment type="caution">
    <text evidence="8">The sequence shown here is derived from an EMBL/GenBank/DDBJ whole genome shotgun (WGS) entry which is preliminary data.</text>
</comment>
<dbReference type="InterPro" id="IPR036286">
    <property type="entry name" value="LexA/Signal_pep-like_sf"/>
</dbReference>
<dbReference type="InterPro" id="IPR019533">
    <property type="entry name" value="Peptidase_S26"/>
</dbReference>
<evidence type="ECO:0000313" key="8">
    <source>
        <dbReference type="EMBL" id="TFE88078.1"/>
    </source>
</evidence>
<dbReference type="CDD" id="cd06530">
    <property type="entry name" value="S26_SPase_I"/>
    <property type="match status" value="1"/>
</dbReference>
<evidence type="ECO:0000256" key="4">
    <source>
        <dbReference type="ARBA" id="ARBA00022801"/>
    </source>
</evidence>
<dbReference type="GO" id="GO:0004252">
    <property type="term" value="F:serine-type endopeptidase activity"/>
    <property type="evidence" value="ECO:0007669"/>
    <property type="project" value="InterPro"/>
</dbReference>